<protein>
    <recommendedName>
        <fullName evidence="1">Glycosyltransferase 2-like domain-containing protein</fullName>
    </recommendedName>
</protein>
<dbReference type="InterPro" id="IPR029044">
    <property type="entry name" value="Nucleotide-diphossugar_trans"/>
</dbReference>
<comment type="caution">
    <text evidence="2">The sequence shown here is derived from an EMBL/GenBank/DDBJ whole genome shotgun (WGS) entry which is preliminary data.</text>
</comment>
<proteinExistence type="predicted"/>
<evidence type="ECO:0000313" key="3">
    <source>
        <dbReference type="Proteomes" id="UP000036959"/>
    </source>
</evidence>
<dbReference type="InterPro" id="IPR001173">
    <property type="entry name" value="Glyco_trans_2-like"/>
</dbReference>
<dbReference type="PATRIC" id="fig|242163.4.peg.4304"/>
<dbReference type="CDD" id="cd00761">
    <property type="entry name" value="Glyco_tranf_GTA_type"/>
    <property type="match status" value="1"/>
</dbReference>
<keyword evidence="3" id="KW-1185">Reference proteome</keyword>
<evidence type="ECO:0000313" key="2">
    <source>
        <dbReference type="EMBL" id="KND61158.1"/>
    </source>
</evidence>
<feature type="domain" description="Glycosyltransferase 2-like" evidence="1">
    <location>
        <begin position="29"/>
        <end position="159"/>
    </location>
</feature>
<gene>
    <name evidence="2" type="ORF">BVER_03109</name>
</gene>
<reference evidence="3" key="1">
    <citation type="submission" date="2015-06" db="EMBL/GenBank/DDBJ databases">
        <title>Comparative genomics of Burkholderia leaf nodule symbionts.</title>
        <authorList>
            <person name="Carlier A."/>
            <person name="Eberl L."/>
            <person name="Pinto-Carbo M."/>
        </authorList>
    </citation>
    <scope>NUCLEOTIDE SEQUENCE [LARGE SCALE GENOMIC DNA]</scope>
    <source>
        <strain evidence="3">UZHbot4</strain>
    </source>
</reference>
<sequence length="224" mass="25243">MRVAAYRNQVDTTAADILHNELKMSAIDIVCVTYRHEPKLETFLNAMLSQTSLQFRLTIIHDGPDAEFDEVAKRYATHHPALMRFLSTNERHNDYGHTLRDVGIGLAEHEWLLLTNGDNYYCPVFVDSMLSAAAQGNAEFILCDMLHSHDKPGGRPQGRYRYFDTAPSRYSIDMGCFMVKTHIAKRVGFRDKTHDGDATYVGDLIATGEVKNVQKVAAALLVHN</sequence>
<dbReference type="EMBL" id="LFJJ01000030">
    <property type="protein sequence ID" value="KND61158.1"/>
    <property type="molecule type" value="Genomic_DNA"/>
</dbReference>
<dbReference type="OrthoDB" id="9153430at2"/>
<dbReference type="AlphaFoldDB" id="A0A0L0MFQ8"/>
<dbReference type="Gene3D" id="3.90.550.10">
    <property type="entry name" value="Spore Coat Polysaccharide Biosynthesis Protein SpsA, Chain A"/>
    <property type="match status" value="1"/>
</dbReference>
<dbReference type="Proteomes" id="UP000036959">
    <property type="component" value="Unassembled WGS sequence"/>
</dbReference>
<accession>A0A0L0MFQ8</accession>
<dbReference type="SUPFAM" id="SSF53448">
    <property type="entry name" value="Nucleotide-diphospho-sugar transferases"/>
    <property type="match status" value="1"/>
</dbReference>
<organism evidence="2 3">
    <name type="scientific">Candidatus Burkholderia verschuerenii</name>
    <dbReference type="NCBI Taxonomy" id="242163"/>
    <lineage>
        <taxon>Bacteria</taxon>
        <taxon>Pseudomonadati</taxon>
        <taxon>Pseudomonadota</taxon>
        <taxon>Betaproteobacteria</taxon>
        <taxon>Burkholderiales</taxon>
        <taxon>Burkholderiaceae</taxon>
        <taxon>Burkholderia</taxon>
    </lineage>
</organism>
<evidence type="ECO:0000259" key="1">
    <source>
        <dbReference type="Pfam" id="PF00535"/>
    </source>
</evidence>
<name>A0A0L0MFQ8_9BURK</name>
<dbReference type="Pfam" id="PF00535">
    <property type="entry name" value="Glycos_transf_2"/>
    <property type="match status" value="1"/>
</dbReference>